<dbReference type="STRING" id="43678.OJAG_23610"/>
<protein>
    <recommendedName>
        <fullName evidence="5">Sodium:proton antiporter</fullName>
    </recommendedName>
</protein>
<feature type="transmembrane region" description="Helical" evidence="2">
    <location>
        <begin position="162"/>
        <end position="183"/>
    </location>
</feature>
<gene>
    <name evidence="3" type="ORF">OJAG_23610</name>
</gene>
<keyword evidence="2" id="KW-0812">Transmembrane</keyword>
<accession>A0A161YG68</accession>
<dbReference type="Proteomes" id="UP000076447">
    <property type="component" value="Unassembled WGS sequence"/>
</dbReference>
<feature type="transmembrane region" description="Helical" evidence="2">
    <location>
        <begin position="136"/>
        <end position="156"/>
    </location>
</feature>
<dbReference type="EMBL" id="LRIE01000075">
    <property type="protein sequence ID" value="KZM34988.1"/>
    <property type="molecule type" value="Genomic_DNA"/>
</dbReference>
<name>A0A161YG68_9CELL</name>
<keyword evidence="2" id="KW-1133">Transmembrane helix</keyword>
<feature type="compositionally biased region" description="Basic and acidic residues" evidence="1">
    <location>
        <begin position="41"/>
        <end position="50"/>
    </location>
</feature>
<evidence type="ECO:0000256" key="1">
    <source>
        <dbReference type="SAM" id="MobiDB-lite"/>
    </source>
</evidence>
<sequence length="196" mass="20821">MDTGDGGSRGPASNRAGGPGAGGPGPRHSRSSGDDVAGAADSRHESAEERADRNWAELLQELRVTQMGVQILTGFLLTLPFQQRFGELDDTQRTIYLCLVVLSVLATGLLVAPVSLHRLLFRKHLKMRLVTSADRLARVGLVVLALVVAGTVLLIFDVVVGPAAAVIAAVGALVLFALLWVALPLELMRRARSADR</sequence>
<feature type="region of interest" description="Disordered" evidence="1">
    <location>
        <begin position="1"/>
        <end position="50"/>
    </location>
</feature>
<dbReference type="AlphaFoldDB" id="A0A161YG68"/>
<dbReference type="PATRIC" id="fig|43678.3.peg.2467"/>
<dbReference type="Pfam" id="PF19853">
    <property type="entry name" value="DUF6328"/>
    <property type="match status" value="1"/>
</dbReference>
<proteinExistence type="predicted"/>
<organism evidence="3 4">
    <name type="scientific">Oerskovia enterophila</name>
    <dbReference type="NCBI Taxonomy" id="43678"/>
    <lineage>
        <taxon>Bacteria</taxon>
        <taxon>Bacillati</taxon>
        <taxon>Actinomycetota</taxon>
        <taxon>Actinomycetes</taxon>
        <taxon>Micrococcales</taxon>
        <taxon>Cellulomonadaceae</taxon>
        <taxon>Oerskovia</taxon>
    </lineage>
</organism>
<keyword evidence="2" id="KW-0472">Membrane</keyword>
<evidence type="ECO:0000313" key="3">
    <source>
        <dbReference type="EMBL" id="KZM34988.1"/>
    </source>
</evidence>
<feature type="transmembrane region" description="Helical" evidence="2">
    <location>
        <begin position="94"/>
        <end position="116"/>
    </location>
</feature>
<comment type="caution">
    <text evidence="3">The sequence shown here is derived from an EMBL/GenBank/DDBJ whole genome shotgun (WGS) entry which is preliminary data.</text>
</comment>
<reference evidence="3 4" key="1">
    <citation type="submission" date="2016-01" db="EMBL/GenBank/DDBJ databases">
        <title>Genome sequence of Oerskovia enterophila VJag, an agar and cellulose degrading bacterium.</title>
        <authorList>
            <person name="Poehlein A."/>
            <person name="Jag V."/>
            <person name="Bengelsdorf F."/>
            <person name="Duerre P."/>
            <person name="Daniel R."/>
        </authorList>
    </citation>
    <scope>NUCLEOTIDE SEQUENCE [LARGE SCALE GENOMIC DNA]</scope>
    <source>
        <strain evidence="3 4">VJag</strain>
    </source>
</reference>
<dbReference type="InterPro" id="IPR046291">
    <property type="entry name" value="DUF6328"/>
</dbReference>
<evidence type="ECO:0000256" key="2">
    <source>
        <dbReference type="SAM" id="Phobius"/>
    </source>
</evidence>
<evidence type="ECO:0008006" key="5">
    <source>
        <dbReference type="Google" id="ProtNLM"/>
    </source>
</evidence>
<evidence type="ECO:0000313" key="4">
    <source>
        <dbReference type="Proteomes" id="UP000076447"/>
    </source>
</evidence>